<dbReference type="CDD" id="cd04182">
    <property type="entry name" value="GT_2_like_f"/>
    <property type="match status" value="1"/>
</dbReference>
<dbReference type="InterPro" id="IPR029044">
    <property type="entry name" value="Nucleotide-diphossugar_trans"/>
</dbReference>
<keyword evidence="3" id="KW-1185">Reference proteome</keyword>
<dbReference type="SUPFAM" id="SSF53448">
    <property type="entry name" value="Nucleotide-diphospho-sugar transferases"/>
    <property type="match status" value="1"/>
</dbReference>
<accession>A0ABY8KZ24</accession>
<evidence type="ECO:0000313" key="3">
    <source>
        <dbReference type="Proteomes" id="UP001232001"/>
    </source>
</evidence>
<evidence type="ECO:0000259" key="1">
    <source>
        <dbReference type="Pfam" id="PF12804"/>
    </source>
</evidence>
<evidence type="ECO:0000313" key="2">
    <source>
        <dbReference type="EMBL" id="WGH74256.1"/>
    </source>
</evidence>
<organism evidence="2 3">
    <name type="scientific">Tenacibaculum tangerinum</name>
    <dbReference type="NCBI Taxonomy" id="3038772"/>
    <lineage>
        <taxon>Bacteria</taxon>
        <taxon>Pseudomonadati</taxon>
        <taxon>Bacteroidota</taxon>
        <taxon>Flavobacteriia</taxon>
        <taxon>Flavobacteriales</taxon>
        <taxon>Flavobacteriaceae</taxon>
        <taxon>Tenacibaculum</taxon>
    </lineage>
</organism>
<protein>
    <submittedName>
        <fullName evidence="2">Nucleotidyltransferase family protein</fullName>
    </submittedName>
</protein>
<dbReference type="Gene3D" id="3.90.550.10">
    <property type="entry name" value="Spore Coat Polysaccharide Biosynthesis Protein SpsA, Chain A"/>
    <property type="match status" value="1"/>
</dbReference>
<feature type="domain" description="MobA-like NTP transferase" evidence="1">
    <location>
        <begin position="7"/>
        <end position="165"/>
    </location>
</feature>
<dbReference type="Pfam" id="PF12804">
    <property type="entry name" value="NTP_transf_3"/>
    <property type="match status" value="1"/>
</dbReference>
<dbReference type="RefSeq" id="WP_279650137.1">
    <property type="nucleotide sequence ID" value="NZ_CP122539.1"/>
</dbReference>
<dbReference type="PANTHER" id="PTHR43777">
    <property type="entry name" value="MOLYBDENUM COFACTOR CYTIDYLYLTRANSFERASE"/>
    <property type="match status" value="1"/>
</dbReference>
<dbReference type="EMBL" id="CP122539">
    <property type="protein sequence ID" value="WGH74256.1"/>
    <property type="molecule type" value="Genomic_DNA"/>
</dbReference>
<dbReference type="PANTHER" id="PTHR43777:SF1">
    <property type="entry name" value="MOLYBDENUM COFACTOR CYTIDYLYLTRANSFERASE"/>
    <property type="match status" value="1"/>
</dbReference>
<gene>
    <name evidence="2" type="ORF">P8625_09005</name>
</gene>
<dbReference type="InterPro" id="IPR025877">
    <property type="entry name" value="MobA-like_NTP_Trfase"/>
</dbReference>
<dbReference type="Proteomes" id="UP001232001">
    <property type="component" value="Chromosome"/>
</dbReference>
<sequence length="198" mass="22399">MIHTVILIMAAGSASRMGKTKQLLPYKNTTLLEHAIEQAQKSVVKNVYCVLGANKETIQEKIKHHPIEIIYNPNYKNGLSTSIAKGIEYIQEKNFDTVLIMLADQPHVTFEYLNSLIEISEKNPLKIIASKYQHTVGVPAIFPKKYFHNLMNLKGDKGAKSFLESPTAEIIKTTISNNLVDIDTPEDYKNLLENPRLY</sequence>
<name>A0ABY8KZ24_9FLAO</name>
<reference evidence="2 3" key="1">
    <citation type="submission" date="2023-04" db="EMBL/GenBank/DDBJ databases">
        <title>Tenacibaculum tangerinum sp. nov., isolated from sea tidal flat of South Korea.</title>
        <authorList>
            <person name="Lee S.H."/>
            <person name="Kim J.-J."/>
        </authorList>
    </citation>
    <scope>NUCLEOTIDE SEQUENCE [LARGE SCALE GENOMIC DNA]</scope>
    <source>
        <strain evidence="2 3">GRR-S3-23</strain>
    </source>
</reference>
<proteinExistence type="predicted"/>